<organism evidence="11 12">
    <name type="scientific">Cryptosporangium aurantiacum</name>
    <dbReference type="NCBI Taxonomy" id="134849"/>
    <lineage>
        <taxon>Bacteria</taxon>
        <taxon>Bacillati</taxon>
        <taxon>Actinomycetota</taxon>
        <taxon>Actinomycetes</taxon>
        <taxon>Cryptosporangiales</taxon>
        <taxon>Cryptosporangiaceae</taxon>
        <taxon>Cryptosporangium</taxon>
    </lineage>
</organism>
<dbReference type="PROSITE" id="PS00108">
    <property type="entry name" value="PROTEIN_KINASE_ST"/>
    <property type="match status" value="1"/>
</dbReference>
<feature type="region of interest" description="Disordered" evidence="8">
    <location>
        <begin position="283"/>
        <end position="445"/>
    </location>
</feature>
<dbReference type="Pfam" id="PF13519">
    <property type="entry name" value="VWA_2"/>
    <property type="match status" value="1"/>
</dbReference>
<feature type="compositionally biased region" description="Low complexity" evidence="8">
    <location>
        <begin position="380"/>
        <end position="390"/>
    </location>
</feature>
<dbReference type="SUPFAM" id="SSF53300">
    <property type="entry name" value="vWA-like"/>
    <property type="match status" value="1"/>
</dbReference>
<dbReference type="Pfam" id="PF00069">
    <property type="entry name" value="Pkinase"/>
    <property type="match status" value="1"/>
</dbReference>
<dbReference type="STRING" id="134849.SAMN05443668_13114"/>
<dbReference type="SUPFAM" id="SSF56112">
    <property type="entry name" value="Protein kinase-like (PK-like)"/>
    <property type="match status" value="1"/>
</dbReference>
<evidence type="ECO:0000256" key="5">
    <source>
        <dbReference type="ARBA" id="ARBA00022777"/>
    </source>
</evidence>
<accession>A0A1M7RNP7</accession>
<keyword evidence="12" id="KW-1185">Reference proteome</keyword>
<feature type="domain" description="Protein kinase" evidence="9">
    <location>
        <begin position="14"/>
        <end position="282"/>
    </location>
</feature>
<sequence>MTSEDAGPRLGDRYVLGGVLGRGATGAVYAAHDVHLDRPVAIKILVEAGDTLTTPERFQREARITARLNHANIVAVHDVGRINERDTVDVAVGTPFLVMELLTGGSWKDEMSRVRPSPERVAGALVGVARALAAAHSVGVTHRDIKPANVLLTGDGDAKLADFGIAKSTEATGLTRPGDIVGTLAYTAPECLEGHAAEPPADVWSFGVMLYESLSGRRPFEQETLGALITAIQSGRYRSLAYDLPGLPHSLSATVDRCLDPDPPHRPSAAELARVLSDTAALSAPPTTVTPTSGSPLFIPSQLSRPVSGPPISGPPISGPPISGPPISGPPISGPPISGPPISGPPVSGPPISGPPISGPPVSGPPISGPPISGPPVSGPPISGARTGGRPPAPPTPGRVPSAPGSPVPIPSVYASGSRPGATSRSGPPPPTGPPVPVPPPDAPRKRRRWVVPVAAGVVFVLMVGTVVAGRSLLDSVVGCSGELPLVVAASPEKAGVVGALADRYNADPAEVDGKCVHVQIVTVKSGEAVEALAKGWPSADYGVRPDVWSPASSVWVGLVGQHVGAIGAPPKAPSLARSPLVIAAPEATAKTLGWPTKSPSWQDIARYAGNDAAWKAASGSSTPFLFARTNPLVSTSGLHATLAAYLAAPGRTGDVESDLKRTSVRLFLRTLERSTDRYGDTTLTFLDTLRQQEEQSEPSSVSALAVEEQTVWAYNQGEPMSAGSSHLPAPKQKLVAMHPRDGTLVSDHPYVTVDSVIDAPWVTTAKRTAADRFLDFLLDDDQQATFRAAGFRDSDDQLDPDVVAKSRGLLSEKSATTFASPQPAAVAALLTAWRDLNRQANVLVVLDTSGSMKEKVAGTNSTRLQLATQAAAASLSYFGSNDAVGLWEFSTHLAGTVDHRQLVPLSMKDEEALTRALKSLRPANATGLYDTARAAVDAVRSQSDADGINAVVLLTDGDNQDPGSISPATLLAELRPKSGQPAVRVYPIAFGNDLSATGKNVLNQMAMATGGRYYQSNDPRNIESVLGDVMSNF</sequence>
<evidence type="ECO:0000256" key="2">
    <source>
        <dbReference type="ARBA" id="ARBA00022527"/>
    </source>
</evidence>
<dbReference type="InterPro" id="IPR017441">
    <property type="entry name" value="Protein_kinase_ATP_BS"/>
</dbReference>
<dbReference type="SMART" id="SM00327">
    <property type="entry name" value="VWA"/>
    <property type="match status" value="1"/>
</dbReference>
<proteinExistence type="predicted"/>
<dbReference type="PROSITE" id="PS50234">
    <property type="entry name" value="VWFA"/>
    <property type="match status" value="1"/>
</dbReference>
<feature type="binding site" evidence="7">
    <location>
        <position position="43"/>
    </location>
    <ligand>
        <name>ATP</name>
        <dbReference type="ChEBI" id="CHEBI:30616"/>
    </ligand>
</feature>
<dbReference type="PANTHER" id="PTHR43289">
    <property type="entry name" value="MITOGEN-ACTIVATED PROTEIN KINASE KINASE KINASE 20-RELATED"/>
    <property type="match status" value="1"/>
</dbReference>
<dbReference type="InterPro" id="IPR008271">
    <property type="entry name" value="Ser/Thr_kinase_AS"/>
</dbReference>
<dbReference type="OrthoDB" id="5621159at2"/>
<feature type="compositionally biased region" description="Low complexity" evidence="8">
    <location>
        <begin position="415"/>
        <end position="426"/>
    </location>
</feature>
<evidence type="ECO:0000256" key="3">
    <source>
        <dbReference type="ARBA" id="ARBA00022679"/>
    </source>
</evidence>
<feature type="compositionally biased region" description="Pro residues" evidence="8">
    <location>
        <begin position="427"/>
        <end position="442"/>
    </location>
</feature>
<evidence type="ECO:0000259" key="10">
    <source>
        <dbReference type="PROSITE" id="PS50234"/>
    </source>
</evidence>
<gene>
    <name evidence="11" type="ORF">SAMN05443668_13114</name>
</gene>
<dbReference type="PROSITE" id="PS50011">
    <property type="entry name" value="PROTEIN_KINASE_DOM"/>
    <property type="match status" value="1"/>
</dbReference>
<dbReference type="InterPro" id="IPR011009">
    <property type="entry name" value="Kinase-like_dom_sf"/>
</dbReference>
<dbReference type="Pfam" id="PF13531">
    <property type="entry name" value="SBP_bac_11"/>
    <property type="match status" value="1"/>
</dbReference>
<evidence type="ECO:0000256" key="1">
    <source>
        <dbReference type="ARBA" id="ARBA00012513"/>
    </source>
</evidence>
<dbReference type="SUPFAM" id="SSF53850">
    <property type="entry name" value="Periplasmic binding protein-like II"/>
    <property type="match status" value="1"/>
</dbReference>
<dbReference type="EMBL" id="FRCS01000031">
    <property type="protein sequence ID" value="SHN47967.1"/>
    <property type="molecule type" value="Genomic_DNA"/>
</dbReference>
<dbReference type="Gene3D" id="3.30.200.20">
    <property type="entry name" value="Phosphorylase Kinase, domain 1"/>
    <property type="match status" value="1"/>
</dbReference>
<dbReference type="EC" id="2.7.11.1" evidence="1"/>
<dbReference type="SMART" id="SM00220">
    <property type="entry name" value="S_TKc"/>
    <property type="match status" value="1"/>
</dbReference>
<dbReference type="Gene3D" id="3.40.50.410">
    <property type="entry name" value="von Willebrand factor, type A domain"/>
    <property type="match status" value="1"/>
</dbReference>
<dbReference type="GO" id="GO:0005524">
    <property type="term" value="F:ATP binding"/>
    <property type="evidence" value="ECO:0007669"/>
    <property type="project" value="UniProtKB-UniRule"/>
</dbReference>
<feature type="compositionally biased region" description="Low complexity" evidence="8">
    <location>
        <begin position="283"/>
        <end position="296"/>
    </location>
</feature>
<dbReference type="Gene3D" id="1.10.510.10">
    <property type="entry name" value="Transferase(Phosphotransferase) domain 1"/>
    <property type="match status" value="1"/>
</dbReference>
<evidence type="ECO:0000256" key="7">
    <source>
        <dbReference type="PROSITE-ProRule" id="PRU10141"/>
    </source>
</evidence>
<keyword evidence="4 7" id="KW-0547">Nucleotide-binding</keyword>
<evidence type="ECO:0000313" key="12">
    <source>
        <dbReference type="Proteomes" id="UP000184440"/>
    </source>
</evidence>
<evidence type="ECO:0000256" key="4">
    <source>
        <dbReference type="ARBA" id="ARBA00022741"/>
    </source>
</evidence>
<evidence type="ECO:0000256" key="8">
    <source>
        <dbReference type="SAM" id="MobiDB-lite"/>
    </source>
</evidence>
<dbReference type="InterPro" id="IPR002035">
    <property type="entry name" value="VWF_A"/>
</dbReference>
<keyword evidence="6 7" id="KW-0067">ATP-binding</keyword>
<dbReference type="InterPro" id="IPR000719">
    <property type="entry name" value="Prot_kinase_dom"/>
</dbReference>
<feature type="compositionally biased region" description="Pro residues" evidence="8">
    <location>
        <begin position="308"/>
        <end position="379"/>
    </location>
</feature>
<feature type="domain" description="VWFA" evidence="10">
    <location>
        <begin position="842"/>
        <end position="1030"/>
    </location>
</feature>
<evidence type="ECO:0000259" key="9">
    <source>
        <dbReference type="PROSITE" id="PS50011"/>
    </source>
</evidence>
<name>A0A1M7RNP7_9ACTN</name>
<dbReference type="AlphaFoldDB" id="A0A1M7RNP7"/>
<evidence type="ECO:0000256" key="6">
    <source>
        <dbReference type="ARBA" id="ARBA00022840"/>
    </source>
</evidence>
<keyword evidence="5 11" id="KW-0418">Kinase</keyword>
<dbReference type="InterPro" id="IPR036465">
    <property type="entry name" value="vWFA_dom_sf"/>
</dbReference>
<dbReference type="CDD" id="cd14014">
    <property type="entry name" value="STKc_PknB_like"/>
    <property type="match status" value="1"/>
</dbReference>
<dbReference type="GO" id="GO:0004674">
    <property type="term" value="F:protein serine/threonine kinase activity"/>
    <property type="evidence" value="ECO:0007669"/>
    <property type="project" value="UniProtKB-KW"/>
</dbReference>
<dbReference type="PANTHER" id="PTHR43289:SF6">
    <property type="entry name" value="SERINE_THREONINE-PROTEIN KINASE NEKL-3"/>
    <property type="match status" value="1"/>
</dbReference>
<keyword evidence="2 11" id="KW-0723">Serine/threonine-protein kinase</keyword>
<evidence type="ECO:0000313" key="11">
    <source>
        <dbReference type="EMBL" id="SHN47967.1"/>
    </source>
</evidence>
<dbReference type="PROSITE" id="PS00107">
    <property type="entry name" value="PROTEIN_KINASE_ATP"/>
    <property type="match status" value="1"/>
</dbReference>
<feature type="compositionally biased region" description="Pro residues" evidence="8">
    <location>
        <begin position="391"/>
        <end position="410"/>
    </location>
</feature>
<protein>
    <recommendedName>
        <fullName evidence="1">non-specific serine/threonine protein kinase</fullName>
        <ecNumber evidence="1">2.7.11.1</ecNumber>
    </recommendedName>
</protein>
<reference evidence="11 12" key="1">
    <citation type="submission" date="2016-11" db="EMBL/GenBank/DDBJ databases">
        <authorList>
            <person name="Jaros S."/>
            <person name="Januszkiewicz K."/>
            <person name="Wedrychowicz H."/>
        </authorList>
    </citation>
    <scope>NUCLEOTIDE SEQUENCE [LARGE SCALE GENOMIC DNA]</scope>
    <source>
        <strain evidence="11 12">DSM 46144</strain>
    </source>
</reference>
<keyword evidence="3" id="KW-0808">Transferase</keyword>
<dbReference type="Proteomes" id="UP000184440">
    <property type="component" value="Unassembled WGS sequence"/>
</dbReference>